<evidence type="ECO:0000256" key="12">
    <source>
        <dbReference type="ARBA" id="ARBA00031636"/>
    </source>
</evidence>
<feature type="transmembrane region" description="Helical" evidence="13">
    <location>
        <begin position="53"/>
        <end position="76"/>
    </location>
</feature>
<comment type="subcellular location">
    <subcellularLocation>
        <location evidence="2">Cell membrane</location>
        <topology evidence="2">Multi-pass membrane protein</topology>
    </subcellularLocation>
</comment>
<dbReference type="PANTHER" id="PTHR43298:SF2">
    <property type="entry name" value="FMN_FAD EXPORTER YEEO-RELATED"/>
    <property type="match status" value="1"/>
</dbReference>
<feature type="transmembrane region" description="Helical" evidence="13">
    <location>
        <begin position="380"/>
        <end position="400"/>
    </location>
</feature>
<dbReference type="PIRSF" id="PIRSF006603">
    <property type="entry name" value="DinF"/>
    <property type="match status" value="1"/>
</dbReference>
<evidence type="ECO:0000256" key="11">
    <source>
        <dbReference type="ARBA" id="ARBA00023136"/>
    </source>
</evidence>
<keyword evidence="8 13" id="KW-0812">Transmembrane</keyword>
<evidence type="ECO:0000313" key="15">
    <source>
        <dbReference type="Proteomes" id="UP000286268"/>
    </source>
</evidence>
<evidence type="ECO:0000256" key="7">
    <source>
        <dbReference type="ARBA" id="ARBA00022475"/>
    </source>
</evidence>
<feature type="transmembrane region" description="Helical" evidence="13">
    <location>
        <begin position="406"/>
        <end position="428"/>
    </location>
</feature>
<dbReference type="OrthoDB" id="62420at2"/>
<gene>
    <name evidence="14" type="ORF">C1I91_23905</name>
</gene>
<dbReference type="InterPro" id="IPR002528">
    <property type="entry name" value="MATE_fam"/>
</dbReference>
<keyword evidence="10" id="KW-0406">Ion transport</keyword>
<dbReference type="NCBIfam" id="TIGR00797">
    <property type="entry name" value="matE"/>
    <property type="match status" value="1"/>
</dbReference>
<evidence type="ECO:0000256" key="10">
    <source>
        <dbReference type="ARBA" id="ARBA00023065"/>
    </source>
</evidence>
<keyword evidence="5" id="KW-0813">Transport</keyword>
<evidence type="ECO:0000256" key="6">
    <source>
        <dbReference type="ARBA" id="ARBA00022449"/>
    </source>
</evidence>
<feature type="transmembrane region" description="Helical" evidence="13">
    <location>
        <begin position="162"/>
        <end position="181"/>
    </location>
</feature>
<dbReference type="GO" id="GO:0006811">
    <property type="term" value="P:monoatomic ion transport"/>
    <property type="evidence" value="ECO:0007669"/>
    <property type="project" value="UniProtKB-KW"/>
</dbReference>
<feature type="transmembrane region" description="Helical" evidence="13">
    <location>
        <begin position="278"/>
        <end position="297"/>
    </location>
</feature>
<evidence type="ECO:0000256" key="13">
    <source>
        <dbReference type="SAM" id="Phobius"/>
    </source>
</evidence>
<feature type="transmembrane region" description="Helical" evidence="13">
    <location>
        <begin position="351"/>
        <end position="368"/>
    </location>
</feature>
<protein>
    <recommendedName>
        <fullName evidence="4">Probable multidrug resistance protein NorM</fullName>
    </recommendedName>
    <alternativeName>
        <fullName evidence="12">Multidrug-efflux transporter</fullName>
    </alternativeName>
</protein>
<proteinExistence type="inferred from homology"/>
<feature type="transmembrane region" description="Helical" evidence="13">
    <location>
        <begin position="12"/>
        <end position="33"/>
    </location>
</feature>
<evidence type="ECO:0000256" key="4">
    <source>
        <dbReference type="ARBA" id="ARBA00020268"/>
    </source>
</evidence>
<evidence type="ECO:0000256" key="5">
    <source>
        <dbReference type="ARBA" id="ARBA00022448"/>
    </source>
</evidence>
<keyword evidence="11 13" id="KW-0472">Membrane</keyword>
<reference evidence="14 15" key="1">
    <citation type="submission" date="2018-01" db="EMBL/GenBank/DDBJ databases">
        <title>Genome Sequencing and Assembly of Anaerobacter polyendosporus strain CT4.</title>
        <authorList>
            <person name="Tachaapaikoon C."/>
            <person name="Sutheeworapong S."/>
            <person name="Jenjaroenpun P."/>
            <person name="Wongsurawat T."/>
            <person name="Nookeaw I."/>
            <person name="Cheawchanlertfa P."/>
            <person name="Kosugi A."/>
            <person name="Cheevadhanarak S."/>
            <person name="Ratanakhanokchai K."/>
        </authorList>
    </citation>
    <scope>NUCLEOTIDE SEQUENCE [LARGE SCALE GENOMIC DNA]</scope>
    <source>
        <strain evidence="14 15">CT4</strain>
    </source>
</reference>
<dbReference type="CDD" id="cd13137">
    <property type="entry name" value="MATE_NorM_like"/>
    <property type="match status" value="1"/>
</dbReference>
<dbReference type="AlphaFoldDB" id="A0A410DZE4"/>
<dbReference type="Pfam" id="PF01554">
    <property type="entry name" value="MatE"/>
    <property type="match status" value="2"/>
</dbReference>
<dbReference type="InterPro" id="IPR048279">
    <property type="entry name" value="MdtK-like"/>
</dbReference>
<dbReference type="KEGG" id="cmah:C1I91_23905"/>
<dbReference type="InterPro" id="IPR050222">
    <property type="entry name" value="MATE_MdtK"/>
</dbReference>
<keyword evidence="6" id="KW-0050">Antiport</keyword>
<name>A0A410DZE4_9CLOT</name>
<comment type="function">
    <text evidence="1">Multidrug efflux pump.</text>
</comment>
<feature type="transmembrane region" description="Helical" evidence="13">
    <location>
        <begin position="187"/>
        <end position="208"/>
    </location>
</feature>
<evidence type="ECO:0000256" key="9">
    <source>
        <dbReference type="ARBA" id="ARBA00022989"/>
    </source>
</evidence>
<dbReference type="GO" id="GO:0005886">
    <property type="term" value="C:plasma membrane"/>
    <property type="evidence" value="ECO:0007669"/>
    <property type="project" value="UniProtKB-SubCell"/>
</dbReference>
<dbReference type="PANTHER" id="PTHR43298">
    <property type="entry name" value="MULTIDRUG RESISTANCE PROTEIN NORM-RELATED"/>
    <property type="match status" value="1"/>
</dbReference>
<organism evidence="14 15">
    <name type="scientific">Clostridium manihotivorum</name>
    <dbReference type="NCBI Taxonomy" id="2320868"/>
    <lineage>
        <taxon>Bacteria</taxon>
        <taxon>Bacillati</taxon>
        <taxon>Bacillota</taxon>
        <taxon>Clostridia</taxon>
        <taxon>Eubacteriales</taxon>
        <taxon>Clostridiaceae</taxon>
        <taxon>Clostridium</taxon>
    </lineage>
</organism>
<keyword evidence="15" id="KW-1185">Reference proteome</keyword>
<evidence type="ECO:0000256" key="8">
    <source>
        <dbReference type="ARBA" id="ARBA00022692"/>
    </source>
</evidence>
<dbReference type="EMBL" id="CP025746">
    <property type="protein sequence ID" value="QAA34438.1"/>
    <property type="molecule type" value="Genomic_DNA"/>
</dbReference>
<evidence type="ECO:0000313" key="14">
    <source>
        <dbReference type="EMBL" id="QAA34438.1"/>
    </source>
</evidence>
<evidence type="ECO:0000256" key="1">
    <source>
        <dbReference type="ARBA" id="ARBA00003408"/>
    </source>
</evidence>
<comment type="similarity">
    <text evidence="3">Belongs to the multi antimicrobial extrusion (MATE) (TC 2.A.66.1) family.</text>
</comment>
<accession>A0A410DZE4</accession>
<dbReference type="GO" id="GO:0015297">
    <property type="term" value="F:antiporter activity"/>
    <property type="evidence" value="ECO:0007669"/>
    <property type="project" value="UniProtKB-KW"/>
</dbReference>
<feature type="transmembrane region" description="Helical" evidence="13">
    <location>
        <begin position="129"/>
        <end position="150"/>
    </location>
</feature>
<feature type="transmembrane region" description="Helical" evidence="13">
    <location>
        <begin position="309"/>
        <end position="331"/>
    </location>
</feature>
<evidence type="ECO:0000256" key="3">
    <source>
        <dbReference type="ARBA" id="ARBA00010199"/>
    </source>
</evidence>
<sequence>MKLIRKDVISMTLPILAEQLFVMSMGMINTMMAGHIGKEAVSAIGMVDSVNNIFIAFFSALAIGGMVVVAQFIGQGNIKKANAATKQALYSGIFIAFVITIFMFLFKEPLIKVLFGSVDHLVMSSTDKYLSITLLTYPFITIDLICNGILRGAGDTKTPMKITIFMNVMNVVFTFTLINVVKLGVTGAALGIAMARVIGGIIVLSVLLRGSKIIKLTQLKKFKLDKSLLKPIFSIGLPASVESLVFNGGKLITQIYIVNMGTAAIAANSITSSIAGMINIPGNALCVTATALVGQYMGRNDSDGAQKTLGYIIKISTTALIIMAIVSLPFARILPSLYTSDQEIINISAHVIRLNSLFIPVWSIAFVLPAGLKGAGDAKYTMITTFIGMWAFRVTLGYFIGVSLNMGLAGVWMGMFIDWVVRGILYFIRFLKGKWKGHVVIGKDVELTSA</sequence>
<dbReference type="Proteomes" id="UP000286268">
    <property type="component" value="Chromosome"/>
</dbReference>
<keyword evidence="9 13" id="KW-1133">Transmembrane helix</keyword>
<dbReference type="RefSeq" id="WP_128215152.1">
    <property type="nucleotide sequence ID" value="NZ_CP025746.1"/>
</dbReference>
<keyword evidence="7" id="KW-1003">Cell membrane</keyword>
<dbReference type="GO" id="GO:0042910">
    <property type="term" value="F:xenobiotic transmembrane transporter activity"/>
    <property type="evidence" value="ECO:0007669"/>
    <property type="project" value="InterPro"/>
</dbReference>
<feature type="transmembrane region" description="Helical" evidence="13">
    <location>
        <begin position="88"/>
        <end position="106"/>
    </location>
</feature>
<evidence type="ECO:0000256" key="2">
    <source>
        <dbReference type="ARBA" id="ARBA00004651"/>
    </source>
</evidence>